<organism evidence="5 6">
    <name type="scientific">Mortierella alpina</name>
    <name type="common">Oleaginous fungus</name>
    <name type="synonym">Mortierella renispora</name>
    <dbReference type="NCBI Taxonomy" id="64518"/>
    <lineage>
        <taxon>Eukaryota</taxon>
        <taxon>Fungi</taxon>
        <taxon>Fungi incertae sedis</taxon>
        <taxon>Mucoromycota</taxon>
        <taxon>Mortierellomycotina</taxon>
        <taxon>Mortierellomycetes</taxon>
        <taxon>Mortierellales</taxon>
        <taxon>Mortierellaceae</taxon>
        <taxon>Mortierella</taxon>
    </lineage>
</organism>
<keyword evidence="1" id="KW-0863">Zinc-finger</keyword>
<keyword evidence="1" id="KW-0479">Metal-binding</keyword>
<reference evidence="5" key="1">
    <citation type="submission" date="2021-07" db="EMBL/GenBank/DDBJ databases">
        <title>Draft genome of Mortierella alpina, strain LL118, isolated from an aspen leaf litter sample.</title>
        <authorList>
            <person name="Yang S."/>
            <person name="Vinatzer B.A."/>
        </authorList>
    </citation>
    <scope>NUCLEOTIDE SEQUENCE</scope>
    <source>
        <strain evidence="5">LL118</strain>
    </source>
</reference>
<feature type="signal peptide" evidence="3">
    <location>
        <begin position="1"/>
        <end position="27"/>
    </location>
</feature>
<feature type="region of interest" description="Disordered" evidence="2">
    <location>
        <begin position="149"/>
        <end position="241"/>
    </location>
</feature>
<dbReference type="EMBL" id="JAIFTL010000192">
    <property type="protein sequence ID" value="KAG9321647.1"/>
    <property type="molecule type" value="Genomic_DNA"/>
</dbReference>
<keyword evidence="3" id="KW-0732">Signal</keyword>
<feature type="compositionally biased region" description="Basic residues" evidence="2">
    <location>
        <begin position="643"/>
        <end position="655"/>
    </location>
</feature>
<accession>A0A9P7ZZM7</accession>
<evidence type="ECO:0000313" key="5">
    <source>
        <dbReference type="EMBL" id="KAG9321647.1"/>
    </source>
</evidence>
<evidence type="ECO:0000313" key="6">
    <source>
        <dbReference type="Proteomes" id="UP000717515"/>
    </source>
</evidence>
<feature type="region of interest" description="Disordered" evidence="2">
    <location>
        <begin position="422"/>
        <end position="483"/>
    </location>
</feature>
<dbReference type="PANTHER" id="PTHR31669:SF251">
    <property type="entry name" value="PROTEIN FAR1-RELATED SEQUENCE"/>
    <property type="match status" value="1"/>
</dbReference>
<feature type="compositionally biased region" description="Acidic residues" evidence="2">
    <location>
        <begin position="217"/>
        <end position="237"/>
    </location>
</feature>
<dbReference type="PROSITE" id="PS50966">
    <property type="entry name" value="ZF_SWIM"/>
    <property type="match status" value="1"/>
</dbReference>
<dbReference type="PANTHER" id="PTHR31669">
    <property type="entry name" value="PROTEIN FAR1-RELATED SEQUENCE 10-RELATED"/>
    <property type="match status" value="1"/>
</dbReference>
<feature type="region of interest" description="Disordered" evidence="2">
    <location>
        <begin position="351"/>
        <end position="372"/>
    </location>
</feature>
<keyword evidence="1" id="KW-0862">Zinc</keyword>
<proteinExistence type="predicted"/>
<dbReference type="InterPro" id="IPR007527">
    <property type="entry name" value="Znf_SWIM"/>
</dbReference>
<evidence type="ECO:0000256" key="1">
    <source>
        <dbReference type="PROSITE-ProRule" id="PRU00325"/>
    </source>
</evidence>
<feature type="compositionally biased region" description="Polar residues" evidence="2">
    <location>
        <begin position="358"/>
        <end position="370"/>
    </location>
</feature>
<evidence type="ECO:0000256" key="3">
    <source>
        <dbReference type="SAM" id="SignalP"/>
    </source>
</evidence>
<sequence length="1407" mass="155573">MLIPRRSSYSLAAVFSAVLALSSLAHADRVFITSPSNETTIARGCNVNLGFRVQYSDLAMLEWVQLQVLAQDQSVLIDSIDYFTRQSWDDTRKKSVQWTVPTNLPSGDHILRAFGNASYPCHIGRRPEPGEPERCGFLLEDRIILHLDANRDCPPTPDTNGSDTPAAGPQEQLGQQPPNQQPPSGDSGNSYAKQNQDAMNKNLDLDENNSSNGIDSSESDDLEDQVEDDSASEDGGEEGNSTGLEIVLDHAAVVLMQDQTILAVLSQIQDYNLSDSTLTLTNGTVVSMANLMDKQTATRFGQTLEDSRLKISNSGGMSRVAPLSSTELVAALHQDPTLIMIPASDSEIEESTHGHFGLSNTGAGNGTQSGHELVQDSKDRYQDKANGAGTSKIELVATGLAMVLTSADIANTLARVLSNSVPQQTGDNIGVNKTTTAASATGRAPNARRSKTATAGDSDDDDDDEDGSESENDESDLDDDTSGLDEQHIETLESCVLDSESKLQQAQNAVARNLLEMESLVNMAMSVSVEQRRNVEKKAERRRLRSSWDDAKREVMSDPLIFRSAGILAIATDSIFTHIDRRRRNRRLLGLRFTLLETELDPWLKAHGDAICVKFIHQQTRKYKDWGEKAKADERSDFYCNRKGTKPQAPRRRQQRPGGPPVRTRNRAPTIRIGCQSCIKVIRTKVKTAEGETVRVCIVTYYYGHSHPPPGDSSIGTRHLPESARELISSLLRTGSPVREVLQRIRMDTDYYTRLFLFANKKVARDSTITYKDIFNVQSDIMVGEISKAEDPYVSADLWIEELARNAYVTCHEKGVHYGFTTPWQLGQLMKFGKVLCFDGKRRVYGQKNAPVFLFTLVILNERTGASTPVAFLLSTRTHVSIFKDWFEQLRTRILSIFQVNYAPELVITNQGNVEMPGIKIAFPNARIEYCAWHVVDTWRTKLETNGILDIAPDAGQGETGDQYQEQQEHPEETKRKILAALESILYNTDRPRALEEVDNFRHQFGRYRQLMEYMERFHLNERERRRWMICYRGNITATALDTTPYIGGWQRTLKSLFLSDPYQEVPRIDKGIYMLVKCVIPQCQLDCLSSHVRLRGFSREHTIDAGLAISQATGYRTLFRSSNYLGGLCLKTSDPTVIKVLSCKTGEQSASDTTPDFYLLKLDRTIDSSMECVVACGCPEFAEKMVYCKHIALAILETPPLEFYANPTFRHQELSKEMDNKPVTSHAELSTAPADLEDMVLDPPPISRAQDSPAPAPMALPLPLPSLVSALVSAPAPAASDPASPASASSVSAEALTVAIAVAPVPTPSAASTLGATLTQAPALTPAAVTSTNSDASTVPSTAPAAVTSLQTELEELSQRLHNLDFSTHAPDQTMMRVFRELTQYCEARFQPKQATSAGRKRHRPK</sequence>
<dbReference type="GO" id="GO:0008270">
    <property type="term" value="F:zinc ion binding"/>
    <property type="evidence" value="ECO:0007669"/>
    <property type="project" value="UniProtKB-KW"/>
</dbReference>
<feature type="compositionally biased region" description="Polar residues" evidence="2">
    <location>
        <begin position="184"/>
        <end position="199"/>
    </location>
</feature>
<feature type="compositionally biased region" description="Polar residues" evidence="2">
    <location>
        <begin position="422"/>
        <end position="439"/>
    </location>
</feature>
<feature type="region of interest" description="Disordered" evidence="2">
    <location>
        <begin position="637"/>
        <end position="667"/>
    </location>
</feature>
<evidence type="ECO:0000259" key="4">
    <source>
        <dbReference type="PROSITE" id="PS50966"/>
    </source>
</evidence>
<comment type="caution">
    <text evidence="5">The sequence shown here is derived from an EMBL/GenBank/DDBJ whole genome shotgun (WGS) entry which is preliminary data.</text>
</comment>
<feature type="compositionally biased region" description="Acidic residues" evidence="2">
    <location>
        <begin position="457"/>
        <end position="483"/>
    </location>
</feature>
<dbReference type="InterPro" id="IPR031052">
    <property type="entry name" value="FHY3/FAR1"/>
</dbReference>
<protein>
    <recommendedName>
        <fullName evidence="4">SWIM-type domain-containing protein</fullName>
    </recommendedName>
</protein>
<feature type="domain" description="SWIM-type" evidence="4">
    <location>
        <begin position="1159"/>
        <end position="1200"/>
    </location>
</feature>
<gene>
    <name evidence="5" type="ORF">KVV02_005445</name>
</gene>
<dbReference type="Proteomes" id="UP000717515">
    <property type="component" value="Unassembled WGS sequence"/>
</dbReference>
<evidence type="ECO:0000256" key="2">
    <source>
        <dbReference type="SAM" id="MobiDB-lite"/>
    </source>
</evidence>
<feature type="chain" id="PRO_5040357398" description="SWIM-type domain-containing protein" evidence="3">
    <location>
        <begin position="28"/>
        <end position="1407"/>
    </location>
</feature>
<name>A0A9P7ZZM7_MORAP</name>
<feature type="compositionally biased region" description="Low complexity" evidence="2">
    <location>
        <begin position="165"/>
        <end position="178"/>
    </location>
</feature>
<dbReference type="GO" id="GO:0006355">
    <property type="term" value="P:regulation of DNA-templated transcription"/>
    <property type="evidence" value="ECO:0007669"/>
    <property type="project" value="InterPro"/>
</dbReference>